<reference evidence="1 2" key="1">
    <citation type="submission" date="2020-08" db="EMBL/GenBank/DDBJ databases">
        <title>Genomic Encyclopedia of Type Strains, Phase IV (KMG-IV): sequencing the most valuable type-strain genomes for metagenomic binning, comparative biology and taxonomic classification.</title>
        <authorList>
            <person name="Goeker M."/>
        </authorList>
    </citation>
    <scope>NUCLEOTIDE SEQUENCE [LARGE SCALE GENOMIC DNA]</scope>
    <source>
        <strain evidence="1 2">DSM 103570</strain>
    </source>
</reference>
<proteinExistence type="predicted"/>
<organism evidence="1 2">
    <name type="scientific">Aurantimonas endophytica</name>
    <dbReference type="NCBI Taxonomy" id="1522175"/>
    <lineage>
        <taxon>Bacteria</taxon>
        <taxon>Pseudomonadati</taxon>
        <taxon>Pseudomonadota</taxon>
        <taxon>Alphaproteobacteria</taxon>
        <taxon>Hyphomicrobiales</taxon>
        <taxon>Aurantimonadaceae</taxon>
        <taxon>Aurantimonas</taxon>
    </lineage>
</organism>
<dbReference type="EMBL" id="JACIEM010000001">
    <property type="protein sequence ID" value="MBB4000989.1"/>
    <property type="molecule type" value="Genomic_DNA"/>
</dbReference>
<name>A0A7W6H991_9HYPH</name>
<protein>
    <submittedName>
        <fullName evidence="1">Uncharacterized protein</fullName>
    </submittedName>
</protein>
<evidence type="ECO:0000313" key="2">
    <source>
        <dbReference type="Proteomes" id="UP000588647"/>
    </source>
</evidence>
<evidence type="ECO:0000313" key="1">
    <source>
        <dbReference type="EMBL" id="MBB4000989.1"/>
    </source>
</evidence>
<dbReference type="Proteomes" id="UP000588647">
    <property type="component" value="Unassembled WGS sequence"/>
</dbReference>
<dbReference type="AlphaFoldDB" id="A0A7W6H991"/>
<accession>A0A7W6H991</accession>
<keyword evidence="2" id="KW-1185">Reference proteome</keyword>
<gene>
    <name evidence="1" type="ORF">GGR03_000036</name>
</gene>
<comment type="caution">
    <text evidence="1">The sequence shown here is derived from an EMBL/GenBank/DDBJ whole genome shotgun (WGS) entry which is preliminary data.</text>
</comment>
<sequence>MKLPRILRWWRCGEDAEMKSRRESSEVQTRQIVGDLRNQAQVMQSGSRRLNTMARTMALIREGQND</sequence>